<evidence type="ECO:0000313" key="4">
    <source>
        <dbReference type="Proteomes" id="UP000193200"/>
    </source>
</evidence>
<dbReference type="Gene3D" id="3.40.190.170">
    <property type="entry name" value="Bacterial extracellular solute-binding protein, family 7"/>
    <property type="match status" value="1"/>
</dbReference>
<accession>A0A1Y5TS96</accession>
<dbReference type="PANTHER" id="PTHR33376">
    <property type="match status" value="1"/>
</dbReference>
<feature type="chain" id="PRO_5012734872" evidence="2">
    <location>
        <begin position="23"/>
        <end position="345"/>
    </location>
</feature>
<dbReference type="RefSeq" id="WP_085884698.1">
    <property type="nucleotide sequence ID" value="NZ_FWFR01000003.1"/>
</dbReference>
<keyword evidence="1 2" id="KW-0732">Signal</keyword>
<dbReference type="AlphaFoldDB" id="A0A1Y5TS96"/>
<proteinExistence type="predicted"/>
<dbReference type="NCBIfam" id="NF037995">
    <property type="entry name" value="TRAP_S1"/>
    <property type="match status" value="1"/>
</dbReference>
<dbReference type="GO" id="GO:0055085">
    <property type="term" value="P:transmembrane transport"/>
    <property type="evidence" value="ECO:0007669"/>
    <property type="project" value="InterPro"/>
</dbReference>
<evidence type="ECO:0000256" key="1">
    <source>
        <dbReference type="ARBA" id="ARBA00022729"/>
    </source>
</evidence>
<dbReference type="Pfam" id="PF03480">
    <property type="entry name" value="DctP"/>
    <property type="match status" value="1"/>
</dbReference>
<dbReference type="Proteomes" id="UP000193200">
    <property type="component" value="Unassembled WGS sequence"/>
</dbReference>
<keyword evidence="4" id="KW-1185">Reference proteome</keyword>
<sequence>MRILKLLTTAALAALVATGAQAEDYPKLNLKLAHFVPANIIGSQVDQWFADEVEKRSGGNIKIKIFWSESLGKSGELLELVRSGAIDMAAVSPAYFPNELPLTGATNSLMMQFKDGRDALRVTQSLVDETEEIQEELKRANVYPIYFHTLNTYRPFCTSPIESIEDFQGKKMRSYGEYIPVMWQELGATGVNVLTNELYEALQRGTLDCAFYAHDLIKATKLYEVAKFAWDGDNALGAIPTWPIWVNWNTWNNEWPANVRELFTTVGKEAMARDVELTTAAEADALEWMVKEQGVQIVDFKDMDKVHERTTDPAELWIKKMEERNLGDVAKKMVAYWRKEAPFKD</sequence>
<dbReference type="InParanoid" id="A0A1Y5TS96"/>
<protein>
    <submittedName>
        <fullName evidence="3">Lactate-binding periplasmic protein</fullName>
    </submittedName>
</protein>
<dbReference type="OrthoDB" id="7239472at2"/>
<feature type="signal peptide" evidence="2">
    <location>
        <begin position="1"/>
        <end position="22"/>
    </location>
</feature>
<evidence type="ECO:0000256" key="2">
    <source>
        <dbReference type="SAM" id="SignalP"/>
    </source>
</evidence>
<organism evidence="3 4">
    <name type="scientific">Oceanibacterium hippocampi</name>
    <dbReference type="NCBI Taxonomy" id="745714"/>
    <lineage>
        <taxon>Bacteria</taxon>
        <taxon>Pseudomonadati</taxon>
        <taxon>Pseudomonadota</taxon>
        <taxon>Alphaproteobacteria</taxon>
        <taxon>Sneathiellales</taxon>
        <taxon>Sneathiellaceae</taxon>
        <taxon>Oceanibacterium</taxon>
    </lineage>
</organism>
<dbReference type="CDD" id="cd13666">
    <property type="entry name" value="PBP2_TRAP_DctP_like_1"/>
    <property type="match status" value="1"/>
</dbReference>
<dbReference type="InterPro" id="IPR038404">
    <property type="entry name" value="TRAP_DctP_sf"/>
</dbReference>
<evidence type="ECO:0000313" key="3">
    <source>
        <dbReference type="EMBL" id="SLN71156.1"/>
    </source>
</evidence>
<name>A0A1Y5TS96_9PROT</name>
<dbReference type="PANTHER" id="PTHR33376:SF15">
    <property type="entry name" value="BLL6794 PROTEIN"/>
    <property type="match status" value="1"/>
</dbReference>
<gene>
    <name evidence="3" type="ORF">OCH7691_03346</name>
</gene>
<dbReference type="EMBL" id="FWFR01000003">
    <property type="protein sequence ID" value="SLN71156.1"/>
    <property type="molecule type" value="Genomic_DNA"/>
</dbReference>
<dbReference type="InterPro" id="IPR018389">
    <property type="entry name" value="DctP_fam"/>
</dbReference>
<reference evidence="3 4" key="1">
    <citation type="submission" date="2017-03" db="EMBL/GenBank/DDBJ databases">
        <authorList>
            <person name="Afonso C.L."/>
            <person name="Miller P.J."/>
            <person name="Scott M.A."/>
            <person name="Spackman E."/>
            <person name="Goraichik I."/>
            <person name="Dimitrov K.M."/>
            <person name="Suarez D.L."/>
            <person name="Swayne D.E."/>
        </authorList>
    </citation>
    <scope>NUCLEOTIDE SEQUENCE [LARGE SCALE GENOMIC DNA]</scope>
    <source>
        <strain evidence="3 4">CECT 7691</strain>
    </source>
</reference>